<keyword evidence="1" id="KW-0645">Protease</keyword>
<evidence type="ECO:0000256" key="3">
    <source>
        <dbReference type="ARBA" id="ARBA00022825"/>
    </source>
</evidence>
<dbReference type="CDD" id="cd04056">
    <property type="entry name" value="Peptidases_S53"/>
    <property type="match status" value="1"/>
</dbReference>
<dbReference type="EMBL" id="BOMV01000026">
    <property type="protein sequence ID" value="GIE95320.1"/>
    <property type="molecule type" value="Genomic_DNA"/>
</dbReference>
<evidence type="ECO:0000256" key="4">
    <source>
        <dbReference type="SAM" id="SignalP"/>
    </source>
</evidence>
<feature type="signal peptide" evidence="4">
    <location>
        <begin position="1"/>
        <end position="23"/>
    </location>
</feature>
<dbReference type="PANTHER" id="PTHR14218">
    <property type="entry name" value="PROTEASE S8 TRIPEPTIDYL PEPTIDASE I CLN2"/>
    <property type="match status" value="1"/>
</dbReference>
<sequence length="404" mass="39965">MRPRTPLLAAGAALGATALTVTAALTATAADEPAPQPLRTVDVCAPAAPPKATCFAKLVVSGGPAATLAAPAGLGPADLTSAYAIPAGGSGQTVGIVVAFSSPTLEADLAVYRSTFGLPACTSAAGCLRIVNQDGAASPLPPADAGWALETALDVDMVSAACPACRILVVHANSNGLDDLGAAVSTAVRLGADVVSNSYGTGVEFAGQAAYESHYIHPGVPLVVAAGDIGYSVSFPAASPYVTAVGGTTLTRNASGAWTERVWSGTGSGCSAYMPKPSWQTDPNCPMRMVNDVGAVADPSTGVAIYDSFQNAGWLVVGGTSAATPIIAGMYALTGTAANRVNDGSTPWRRHTAAGAFRDVTSGTNVPGPNAATCGGDYLCTGVPGYDGPTGWGTPLGIGGLTAP</sequence>
<evidence type="ECO:0000313" key="6">
    <source>
        <dbReference type="EMBL" id="GIE95320.1"/>
    </source>
</evidence>
<dbReference type="InterPro" id="IPR036852">
    <property type="entry name" value="Peptidase_S8/S53_dom_sf"/>
</dbReference>
<keyword evidence="7" id="KW-1185">Reference proteome</keyword>
<feature type="domain" description="Peptidase S53" evidence="5">
    <location>
        <begin position="73"/>
        <end position="404"/>
    </location>
</feature>
<keyword evidence="4" id="KW-0732">Signal</keyword>
<evidence type="ECO:0000256" key="1">
    <source>
        <dbReference type="ARBA" id="ARBA00022670"/>
    </source>
</evidence>
<dbReference type="AlphaFoldDB" id="A0A919JXH2"/>
<dbReference type="Proteomes" id="UP000636960">
    <property type="component" value="Unassembled WGS sequence"/>
</dbReference>
<dbReference type="GO" id="GO:0004252">
    <property type="term" value="F:serine-type endopeptidase activity"/>
    <property type="evidence" value="ECO:0007669"/>
    <property type="project" value="InterPro"/>
</dbReference>
<protein>
    <submittedName>
        <fullName evidence="6">Peptidase S8</fullName>
    </submittedName>
</protein>
<gene>
    <name evidence="6" type="ORF">Ari01nite_27850</name>
</gene>
<dbReference type="PANTHER" id="PTHR14218:SF15">
    <property type="entry name" value="TRIPEPTIDYL-PEPTIDASE 1"/>
    <property type="match status" value="1"/>
</dbReference>
<reference evidence="6" key="1">
    <citation type="submission" date="2021-01" db="EMBL/GenBank/DDBJ databases">
        <title>Whole genome shotgun sequence of Actinoplanes rishiriensis NBRC 108556.</title>
        <authorList>
            <person name="Komaki H."/>
            <person name="Tamura T."/>
        </authorList>
    </citation>
    <scope>NUCLEOTIDE SEQUENCE</scope>
    <source>
        <strain evidence="6">NBRC 108556</strain>
    </source>
</reference>
<dbReference type="InterPro" id="IPR023828">
    <property type="entry name" value="Peptidase_S8_Ser-AS"/>
</dbReference>
<dbReference type="InterPro" id="IPR030400">
    <property type="entry name" value="Sedolisin_dom"/>
</dbReference>
<dbReference type="Pfam" id="PF00082">
    <property type="entry name" value="Peptidase_S8"/>
    <property type="match status" value="1"/>
</dbReference>
<organism evidence="6 7">
    <name type="scientific">Paractinoplanes rishiriensis</name>
    <dbReference type="NCBI Taxonomy" id="1050105"/>
    <lineage>
        <taxon>Bacteria</taxon>
        <taxon>Bacillati</taxon>
        <taxon>Actinomycetota</taxon>
        <taxon>Actinomycetes</taxon>
        <taxon>Micromonosporales</taxon>
        <taxon>Micromonosporaceae</taxon>
        <taxon>Paractinoplanes</taxon>
    </lineage>
</organism>
<dbReference type="InterPro" id="IPR000209">
    <property type="entry name" value="Peptidase_S8/S53_dom"/>
</dbReference>
<comment type="caution">
    <text evidence="6">The sequence shown here is derived from an EMBL/GenBank/DDBJ whole genome shotgun (WGS) entry which is preliminary data.</text>
</comment>
<evidence type="ECO:0000313" key="7">
    <source>
        <dbReference type="Proteomes" id="UP000636960"/>
    </source>
</evidence>
<dbReference type="Gene3D" id="3.40.50.200">
    <property type="entry name" value="Peptidase S8/S53 domain"/>
    <property type="match status" value="1"/>
</dbReference>
<name>A0A919JXH2_9ACTN</name>
<feature type="chain" id="PRO_5038820663" evidence="4">
    <location>
        <begin position="24"/>
        <end position="404"/>
    </location>
</feature>
<accession>A0A919JXH2</accession>
<keyword evidence="3" id="KW-0720">Serine protease</keyword>
<dbReference type="PROSITE" id="PS00138">
    <property type="entry name" value="SUBTILASE_SER"/>
    <property type="match status" value="1"/>
</dbReference>
<dbReference type="GO" id="GO:0006508">
    <property type="term" value="P:proteolysis"/>
    <property type="evidence" value="ECO:0007669"/>
    <property type="project" value="UniProtKB-KW"/>
</dbReference>
<dbReference type="PROSITE" id="PS51695">
    <property type="entry name" value="SEDOLISIN"/>
    <property type="match status" value="1"/>
</dbReference>
<keyword evidence="2" id="KW-0378">Hydrolase</keyword>
<evidence type="ECO:0000259" key="5">
    <source>
        <dbReference type="PROSITE" id="PS51695"/>
    </source>
</evidence>
<dbReference type="GO" id="GO:0008240">
    <property type="term" value="F:tripeptidyl-peptidase activity"/>
    <property type="evidence" value="ECO:0007669"/>
    <property type="project" value="TreeGrafter"/>
</dbReference>
<dbReference type="RefSeq" id="WP_203781614.1">
    <property type="nucleotide sequence ID" value="NZ_BOMV01000026.1"/>
</dbReference>
<dbReference type="InterPro" id="IPR050819">
    <property type="entry name" value="Tripeptidyl-peptidase_I"/>
</dbReference>
<dbReference type="SUPFAM" id="SSF52743">
    <property type="entry name" value="Subtilisin-like"/>
    <property type="match status" value="1"/>
</dbReference>
<evidence type="ECO:0000256" key="2">
    <source>
        <dbReference type="ARBA" id="ARBA00022801"/>
    </source>
</evidence>
<proteinExistence type="predicted"/>